<dbReference type="RefSeq" id="XP_056057987.1">
    <property type="nucleotide sequence ID" value="XM_056199548.1"/>
</dbReference>
<name>A0A9W8UNN2_AKAMU</name>
<keyword evidence="3" id="KW-1185">Reference proteome</keyword>
<keyword evidence="1" id="KW-0812">Transmembrane</keyword>
<evidence type="ECO:0000313" key="2">
    <source>
        <dbReference type="EMBL" id="KAJ4161603.1"/>
    </source>
</evidence>
<accession>A0A9W8UNN2</accession>
<keyword evidence="1" id="KW-0472">Membrane</keyword>
<sequence>MTGPVTRSTPDTKANALQDILKAAAKCGIPQTRAEALARDGALEGAVKAAMTRQAVRAAFINGTWQSAALTAVFDVKLLFDGQFQQYLVRIGVGGLYGGAVGGLSSWISNPYLKNNIVLGVLIGSSFGLVGLASTGDWARFGKGLGVNIVSGAGGWGGATVGAFALAPFGPLGPPIGGFLGGMAGGWFGSRVAGQVPALSGVTDQEVRTMYEATVAQLAKAGLKPDPKLSARQVAEAMTLSGGRGGGAGDSGATGLPFNVCMTNAMANDVGDLRQSLLVMYEASPDQFTNFLARLRAANAELSPQTIH</sequence>
<dbReference type="KEGG" id="amus:LMH87_007633"/>
<dbReference type="GeneID" id="80894792"/>
<gene>
    <name evidence="2" type="ORF">LMH87_007633</name>
</gene>
<feature type="transmembrane region" description="Helical" evidence="1">
    <location>
        <begin position="87"/>
        <end position="109"/>
    </location>
</feature>
<keyword evidence="1" id="KW-1133">Transmembrane helix</keyword>
<dbReference type="AlphaFoldDB" id="A0A9W8UNN2"/>
<evidence type="ECO:0000313" key="3">
    <source>
        <dbReference type="Proteomes" id="UP001144673"/>
    </source>
</evidence>
<reference evidence="2" key="1">
    <citation type="journal article" date="2023" name="Access Microbiol">
        <title>De-novo genome assembly for Akanthomyces muscarius, a biocontrol agent of insect agricultural pests.</title>
        <authorList>
            <person name="Erdos Z."/>
            <person name="Studholme D.J."/>
            <person name="Raymond B."/>
            <person name="Sharma M."/>
        </authorList>
    </citation>
    <scope>NUCLEOTIDE SEQUENCE</scope>
    <source>
        <strain evidence="2">Ve6</strain>
    </source>
</reference>
<dbReference type="EMBL" id="JAJHUN010000002">
    <property type="protein sequence ID" value="KAJ4161603.1"/>
    <property type="molecule type" value="Genomic_DNA"/>
</dbReference>
<evidence type="ECO:0000256" key="1">
    <source>
        <dbReference type="SAM" id="Phobius"/>
    </source>
</evidence>
<protein>
    <submittedName>
        <fullName evidence="2">Uncharacterized protein</fullName>
    </submittedName>
</protein>
<comment type="caution">
    <text evidence="2">The sequence shown here is derived from an EMBL/GenBank/DDBJ whole genome shotgun (WGS) entry which is preliminary data.</text>
</comment>
<feature type="transmembrane region" description="Helical" evidence="1">
    <location>
        <begin position="115"/>
        <end position="133"/>
    </location>
</feature>
<organism evidence="2 3">
    <name type="scientific">Akanthomyces muscarius</name>
    <name type="common">Entomopathogenic fungus</name>
    <name type="synonym">Lecanicillium muscarium</name>
    <dbReference type="NCBI Taxonomy" id="2231603"/>
    <lineage>
        <taxon>Eukaryota</taxon>
        <taxon>Fungi</taxon>
        <taxon>Dikarya</taxon>
        <taxon>Ascomycota</taxon>
        <taxon>Pezizomycotina</taxon>
        <taxon>Sordariomycetes</taxon>
        <taxon>Hypocreomycetidae</taxon>
        <taxon>Hypocreales</taxon>
        <taxon>Cordycipitaceae</taxon>
        <taxon>Akanthomyces</taxon>
    </lineage>
</organism>
<proteinExistence type="predicted"/>
<dbReference type="Proteomes" id="UP001144673">
    <property type="component" value="Unassembled WGS sequence"/>
</dbReference>